<evidence type="ECO:0000313" key="3">
    <source>
        <dbReference type="EMBL" id="GHP00371.1"/>
    </source>
</evidence>
<feature type="transmembrane region" description="Helical" evidence="2">
    <location>
        <begin position="110"/>
        <end position="131"/>
    </location>
</feature>
<feature type="region of interest" description="Disordered" evidence="1">
    <location>
        <begin position="54"/>
        <end position="76"/>
    </location>
</feature>
<accession>A0A8J3IXN0</accession>
<reference evidence="3" key="1">
    <citation type="submission" date="2020-10" db="EMBL/GenBank/DDBJ databases">
        <title>Taxonomic study of unclassified bacteria belonging to the class Ktedonobacteria.</title>
        <authorList>
            <person name="Yabe S."/>
            <person name="Wang C.M."/>
            <person name="Zheng Y."/>
            <person name="Sakai Y."/>
            <person name="Cavaletti L."/>
            <person name="Monciardini P."/>
            <person name="Donadio S."/>
        </authorList>
    </citation>
    <scope>NUCLEOTIDE SEQUENCE</scope>
    <source>
        <strain evidence="3">ID150040</strain>
    </source>
</reference>
<feature type="compositionally biased region" description="Polar residues" evidence="1">
    <location>
        <begin position="13"/>
        <end position="22"/>
    </location>
</feature>
<evidence type="ECO:0000313" key="4">
    <source>
        <dbReference type="Proteomes" id="UP000597444"/>
    </source>
</evidence>
<name>A0A8J3IXN0_9CHLR</name>
<dbReference type="AlphaFoldDB" id="A0A8J3IXN0"/>
<organism evidence="3 4">
    <name type="scientific">Reticulibacter mediterranei</name>
    <dbReference type="NCBI Taxonomy" id="2778369"/>
    <lineage>
        <taxon>Bacteria</taxon>
        <taxon>Bacillati</taxon>
        <taxon>Chloroflexota</taxon>
        <taxon>Ktedonobacteria</taxon>
        <taxon>Ktedonobacterales</taxon>
        <taxon>Reticulibacteraceae</taxon>
        <taxon>Reticulibacter</taxon>
    </lineage>
</organism>
<dbReference type="EMBL" id="BNJK01000002">
    <property type="protein sequence ID" value="GHP00371.1"/>
    <property type="molecule type" value="Genomic_DNA"/>
</dbReference>
<keyword evidence="2" id="KW-1133">Transmembrane helix</keyword>
<keyword evidence="2" id="KW-0472">Membrane</keyword>
<gene>
    <name evidence="3" type="ORF">KSF_104180</name>
</gene>
<dbReference type="RefSeq" id="WP_220210890.1">
    <property type="nucleotide sequence ID" value="NZ_BNJK01000002.1"/>
</dbReference>
<proteinExistence type="predicted"/>
<evidence type="ECO:0000256" key="1">
    <source>
        <dbReference type="SAM" id="MobiDB-lite"/>
    </source>
</evidence>
<comment type="caution">
    <text evidence="3">The sequence shown here is derived from an EMBL/GenBank/DDBJ whole genome shotgun (WGS) entry which is preliminary data.</text>
</comment>
<dbReference type="Proteomes" id="UP000597444">
    <property type="component" value="Unassembled WGS sequence"/>
</dbReference>
<keyword evidence="2" id="KW-0812">Transmembrane</keyword>
<feature type="transmembrane region" description="Helical" evidence="2">
    <location>
        <begin position="88"/>
        <end position="104"/>
    </location>
</feature>
<sequence>MDEILKRFKQDSPEVNTPSPSISDPLDKEEVTRLAASPYEELAIPYIPSSENAQQMNPPLWADDAQGATSPSPDVVGSVRKSGGGGELFGAGVGALLGAGFGFMTGANPLLWAGIGAVIVGGIVAILRAIFSGDDDNFWLSQILSELTGFWPF</sequence>
<protein>
    <submittedName>
        <fullName evidence="3">Uncharacterized protein</fullName>
    </submittedName>
</protein>
<feature type="compositionally biased region" description="Basic and acidic residues" evidence="1">
    <location>
        <begin position="1"/>
        <end position="12"/>
    </location>
</feature>
<evidence type="ECO:0000256" key="2">
    <source>
        <dbReference type="SAM" id="Phobius"/>
    </source>
</evidence>
<keyword evidence="4" id="KW-1185">Reference proteome</keyword>
<feature type="region of interest" description="Disordered" evidence="1">
    <location>
        <begin position="1"/>
        <end position="28"/>
    </location>
</feature>